<gene>
    <name evidence="2" type="ORF">A3B40_02835</name>
</gene>
<organism evidence="2 3">
    <name type="scientific">Candidatus Roizmanbacteria bacterium RIFCSPLOWO2_01_FULL_37_16</name>
    <dbReference type="NCBI Taxonomy" id="1802058"/>
    <lineage>
        <taxon>Bacteria</taxon>
        <taxon>Candidatus Roizmaniibacteriota</taxon>
    </lineage>
</organism>
<feature type="region of interest" description="Disordered" evidence="1">
    <location>
        <begin position="62"/>
        <end position="94"/>
    </location>
</feature>
<evidence type="ECO:0000313" key="2">
    <source>
        <dbReference type="EMBL" id="OGK44636.1"/>
    </source>
</evidence>
<protein>
    <submittedName>
        <fullName evidence="2">Uncharacterized protein</fullName>
    </submittedName>
</protein>
<feature type="region of interest" description="Disordered" evidence="1">
    <location>
        <begin position="1"/>
        <end position="21"/>
    </location>
</feature>
<dbReference type="Proteomes" id="UP000178040">
    <property type="component" value="Unassembled WGS sequence"/>
</dbReference>
<evidence type="ECO:0000313" key="3">
    <source>
        <dbReference type="Proteomes" id="UP000178040"/>
    </source>
</evidence>
<proteinExistence type="predicted"/>
<sequence>MPNGEIPGPPPPESTDSTLKRLHRKESKLSKKLQNLGPDDEGFGRLYDALEKVKAQIEELKTSIPSAGPSPTTIDPSKRDIQGRIPWRKPRRHK</sequence>
<feature type="compositionally biased region" description="Polar residues" evidence="1">
    <location>
        <begin position="63"/>
        <end position="75"/>
    </location>
</feature>
<accession>A0A1F7IMN6</accession>
<name>A0A1F7IMN6_9BACT</name>
<dbReference type="EMBL" id="MGAI01000025">
    <property type="protein sequence ID" value="OGK44636.1"/>
    <property type="molecule type" value="Genomic_DNA"/>
</dbReference>
<comment type="caution">
    <text evidence="2">The sequence shown here is derived from an EMBL/GenBank/DDBJ whole genome shotgun (WGS) entry which is preliminary data.</text>
</comment>
<dbReference type="AlphaFoldDB" id="A0A1F7IMN6"/>
<evidence type="ECO:0000256" key="1">
    <source>
        <dbReference type="SAM" id="MobiDB-lite"/>
    </source>
</evidence>
<reference evidence="2 3" key="1">
    <citation type="journal article" date="2016" name="Nat. Commun.">
        <title>Thousands of microbial genomes shed light on interconnected biogeochemical processes in an aquifer system.</title>
        <authorList>
            <person name="Anantharaman K."/>
            <person name="Brown C.T."/>
            <person name="Hug L.A."/>
            <person name="Sharon I."/>
            <person name="Castelle C.J."/>
            <person name="Probst A.J."/>
            <person name="Thomas B.C."/>
            <person name="Singh A."/>
            <person name="Wilkins M.J."/>
            <person name="Karaoz U."/>
            <person name="Brodie E.L."/>
            <person name="Williams K.H."/>
            <person name="Hubbard S.S."/>
            <person name="Banfield J.F."/>
        </authorList>
    </citation>
    <scope>NUCLEOTIDE SEQUENCE [LARGE SCALE GENOMIC DNA]</scope>
</reference>